<reference evidence="2" key="1">
    <citation type="submission" date="2018-07" db="EMBL/GenBank/DDBJ databases">
        <authorList>
            <person name="Quirk P.G."/>
            <person name="Krulwich T.A."/>
        </authorList>
    </citation>
    <scope>NUCLEOTIDE SEQUENCE</scope>
</reference>
<dbReference type="InterPro" id="IPR036047">
    <property type="entry name" value="F-box-like_dom_sf"/>
</dbReference>
<dbReference type="Pfam" id="PF00646">
    <property type="entry name" value="F-box"/>
    <property type="match status" value="1"/>
</dbReference>
<accession>A0A336M8A9</accession>
<dbReference type="InterPro" id="IPR001810">
    <property type="entry name" value="F-box_dom"/>
</dbReference>
<dbReference type="SMART" id="SM00256">
    <property type="entry name" value="FBOX"/>
    <property type="match status" value="1"/>
</dbReference>
<dbReference type="GO" id="GO:0031146">
    <property type="term" value="P:SCF-dependent proteasomal ubiquitin-dependent protein catabolic process"/>
    <property type="evidence" value="ECO:0007669"/>
    <property type="project" value="TreeGrafter"/>
</dbReference>
<dbReference type="PANTHER" id="PTHR13318">
    <property type="entry name" value="PARTNER OF PAIRED, ISOFORM B-RELATED"/>
    <property type="match status" value="1"/>
</dbReference>
<organism evidence="2">
    <name type="scientific">Culicoides sonorensis</name>
    <name type="common">Biting midge</name>
    <dbReference type="NCBI Taxonomy" id="179676"/>
    <lineage>
        <taxon>Eukaryota</taxon>
        <taxon>Metazoa</taxon>
        <taxon>Ecdysozoa</taxon>
        <taxon>Arthropoda</taxon>
        <taxon>Hexapoda</taxon>
        <taxon>Insecta</taxon>
        <taxon>Pterygota</taxon>
        <taxon>Neoptera</taxon>
        <taxon>Endopterygota</taxon>
        <taxon>Diptera</taxon>
        <taxon>Nematocera</taxon>
        <taxon>Chironomoidea</taxon>
        <taxon>Ceratopogonidae</taxon>
        <taxon>Ceratopogoninae</taxon>
        <taxon>Culicoides</taxon>
        <taxon>Monoculicoides</taxon>
    </lineage>
</organism>
<dbReference type="CDD" id="cd09917">
    <property type="entry name" value="F-box_SF"/>
    <property type="match status" value="1"/>
</dbReference>
<dbReference type="PANTHER" id="PTHR13318:SF95">
    <property type="entry name" value="F-BOX PROTEIN YLR352W"/>
    <property type="match status" value="1"/>
</dbReference>
<feature type="domain" description="F-box" evidence="1">
    <location>
        <begin position="4"/>
        <end position="40"/>
    </location>
</feature>
<protein>
    <submittedName>
        <fullName evidence="2">CSON011947 protein</fullName>
    </submittedName>
</protein>
<dbReference type="Gene3D" id="3.80.10.10">
    <property type="entry name" value="Ribonuclease Inhibitor"/>
    <property type="match status" value="1"/>
</dbReference>
<name>A0A336M8A9_CULSO</name>
<sequence length="550" mass="64541">MAEIINITDFPLHIFEHIFSYLTPSDRSVCSLVSKKFHDVWMAKKFSSDRCLLIEDHDGYNDPYGIQKKNKPPMSILMKSKRSYHNLVIEGINLLDEDDELLNKLGETVTFLKIRIPNRFNVQQLLSKFKVLKKIVIYLNFFQYYISVNQEIDMLPTTMEEVILHDVQDDWCHYKILRFMPQLKNLELHDVWLNNSTLALIKSYEEFLTYLEIDFGIPNLQRIFLSFTEIYPRNVISADQILQVSGKNIKILKIKGEYQQIELFLQNLDVHFPQLKSLHIKTDVNFPTYQLEKLKSIHIDSYADTQTIDHLKRFPNLKELELHYEQDLSICFFGHTNFQMGSLEILTITKYFNTDSLCSECFNSMLRSFPNLTSFLSDFHIQIASLENMKKCMPKLSSLKLFPCSSLPNGNIYEISLSSYFSNLKKLELGDPCVLVNIQWPVMPFLRELNLKFGDNSNNNFCELIEKVPSLEKLSLECSYQNTSDLYELIDKVAKHCKRLLYFQLKGTDCYECDKNVELKVSKTLTTNCKFIKSIKFYIIKQFSFGFLFH</sequence>
<dbReference type="SUPFAM" id="SSF52047">
    <property type="entry name" value="RNI-like"/>
    <property type="match status" value="1"/>
</dbReference>
<dbReference type="VEuPathDB" id="VectorBase:CSON011947"/>
<gene>
    <name evidence="2" type="primary">CSON011947</name>
</gene>
<dbReference type="AlphaFoldDB" id="A0A336M8A9"/>
<dbReference type="EMBL" id="UFQT01000543">
    <property type="protein sequence ID" value="SSX25119.1"/>
    <property type="molecule type" value="Genomic_DNA"/>
</dbReference>
<dbReference type="InterPro" id="IPR032675">
    <property type="entry name" value="LRR_dom_sf"/>
</dbReference>
<dbReference type="PROSITE" id="PS50181">
    <property type="entry name" value="FBOX"/>
    <property type="match status" value="1"/>
</dbReference>
<proteinExistence type="predicted"/>
<dbReference type="Gene3D" id="1.20.1280.50">
    <property type="match status" value="1"/>
</dbReference>
<evidence type="ECO:0000259" key="1">
    <source>
        <dbReference type="PROSITE" id="PS50181"/>
    </source>
</evidence>
<dbReference type="GO" id="GO:0019005">
    <property type="term" value="C:SCF ubiquitin ligase complex"/>
    <property type="evidence" value="ECO:0007669"/>
    <property type="project" value="TreeGrafter"/>
</dbReference>
<evidence type="ECO:0000313" key="2">
    <source>
        <dbReference type="EMBL" id="SSX25119.1"/>
    </source>
</evidence>
<dbReference type="SUPFAM" id="SSF81383">
    <property type="entry name" value="F-box domain"/>
    <property type="match status" value="1"/>
</dbReference>